<organism evidence="4 5">
    <name type="scientific">Folsomia candida</name>
    <name type="common">Springtail</name>
    <dbReference type="NCBI Taxonomy" id="158441"/>
    <lineage>
        <taxon>Eukaryota</taxon>
        <taxon>Metazoa</taxon>
        <taxon>Ecdysozoa</taxon>
        <taxon>Arthropoda</taxon>
        <taxon>Hexapoda</taxon>
        <taxon>Collembola</taxon>
        <taxon>Entomobryomorpha</taxon>
        <taxon>Isotomoidea</taxon>
        <taxon>Isotomidae</taxon>
        <taxon>Proisotominae</taxon>
        <taxon>Folsomia</taxon>
    </lineage>
</organism>
<feature type="compositionally biased region" description="Basic residues" evidence="3">
    <location>
        <begin position="302"/>
        <end position="315"/>
    </location>
</feature>
<feature type="region of interest" description="Disordered" evidence="3">
    <location>
        <begin position="343"/>
        <end position="367"/>
    </location>
</feature>
<feature type="region of interest" description="Disordered" evidence="3">
    <location>
        <begin position="610"/>
        <end position="650"/>
    </location>
</feature>
<dbReference type="Proteomes" id="UP000198287">
    <property type="component" value="Unassembled WGS sequence"/>
</dbReference>
<feature type="compositionally biased region" description="Low complexity" evidence="3">
    <location>
        <begin position="170"/>
        <end position="182"/>
    </location>
</feature>
<dbReference type="GO" id="GO:0005246">
    <property type="term" value="F:calcium channel regulator activity"/>
    <property type="evidence" value="ECO:0007669"/>
    <property type="project" value="TreeGrafter"/>
</dbReference>
<dbReference type="PANTHER" id="PTHR45775">
    <property type="entry name" value="RAD, GEM/KIR FAMILY MEMBER 2, ISOFORM C"/>
    <property type="match status" value="1"/>
</dbReference>
<feature type="compositionally biased region" description="Low complexity" evidence="3">
    <location>
        <begin position="401"/>
        <end position="417"/>
    </location>
</feature>
<dbReference type="SUPFAM" id="SSF52540">
    <property type="entry name" value="P-loop containing nucleoside triphosphate hydrolases"/>
    <property type="match status" value="1"/>
</dbReference>
<feature type="compositionally biased region" description="Polar residues" evidence="3">
    <location>
        <begin position="183"/>
        <end position="192"/>
    </location>
</feature>
<dbReference type="GO" id="GO:0005886">
    <property type="term" value="C:plasma membrane"/>
    <property type="evidence" value="ECO:0007669"/>
    <property type="project" value="TreeGrafter"/>
</dbReference>
<keyword evidence="5" id="KW-1185">Reference proteome</keyword>
<proteinExistence type="inferred from homology"/>
<dbReference type="AlphaFoldDB" id="A0A226E2C4"/>
<dbReference type="GO" id="GO:0003924">
    <property type="term" value="F:GTPase activity"/>
    <property type="evidence" value="ECO:0007669"/>
    <property type="project" value="InterPro"/>
</dbReference>
<dbReference type="PROSITE" id="PS51421">
    <property type="entry name" value="RAS"/>
    <property type="match status" value="1"/>
</dbReference>
<feature type="compositionally biased region" description="Acidic residues" evidence="3">
    <location>
        <begin position="418"/>
        <end position="427"/>
    </location>
</feature>
<dbReference type="PANTHER" id="PTHR45775:SF6">
    <property type="entry name" value="RAD, GEM_KIR FAMILY MEMBER 2, ISOFORM C"/>
    <property type="match status" value="1"/>
</dbReference>
<feature type="compositionally biased region" description="Low complexity" evidence="3">
    <location>
        <begin position="283"/>
        <end position="301"/>
    </location>
</feature>
<reference evidence="4 5" key="1">
    <citation type="submission" date="2015-12" db="EMBL/GenBank/DDBJ databases">
        <title>The genome of Folsomia candida.</title>
        <authorList>
            <person name="Faddeeva A."/>
            <person name="Derks M.F."/>
            <person name="Anvar Y."/>
            <person name="Smit S."/>
            <person name="Van Straalen N."/>
            <person name="Roelofs D."/>
        </authorList>
    </citation>
    <scope>NUCLEOTIDE SEQUENCE [LARGE SCALE GENOMIC DNA]</scope>
    <source>
        <strain evidence="4 5">VU population</strain>
        <tissue evidence="4">Whole body</tissue>
    </source>
</reference>
<dbReference type="EMBL" id="LNIX01000008">
    <property type="protein sequence ID" value="OXA51071.1"/>
    <property type="molecule type" value="Genomic_DNA"/>
</dbReference>
<feature type="compositionally biased region" description="Gly residues" evidence="3">
    <location>
        <begin position="634"/>
        <end position="650"/>
    </location>
</feature>
<dbReference type="InterPro" id="IPR001806">
    <property type="entry name" value="Small_GTPase"/>
</dbReference>
<feature type="compositionally biased region" description="Basic residues" evidence="3">
    <location>
        <begin position="267"/>
        <end position="282"/>
    </location>
</feature>
<dbReference type="OrthoDB" id="5239715at2759"/>
<evidence type="ECO:0000256" key="3">
    <source>
        <dbReference type="SAM" id="MobiDB-lite"/>
    </source>
</evidence>
<feature type="region of interest" description="Disordered" evidence="3">
    <location>
        <begin position="168"/>
        <end position="324"/>
    </location>
</feature>
<keyword evidence="2" id="KW-0597">Phosphoprotein</keyword>
<feature type="compositionally biased region" description="Low complexity" evidence="3">
    <location>
        <begin position="611"/>
        <end position="633"/>
    </location>
</feature>
<dbReference type="PROSITE" id="PS51419">
    <property type="entry name" value="RAB"/>
    <property type="match status" value="1"/>
</dbReference>
<gene>
    <name evidence="4" type="ORF">Fcan01_14582</name>
</gene>
<feature type="compositionally biased region" description="Low complexity" evidence="3">
    <location>
        <begin position="121"/>
        <end position="136"/>
    </location>
</feature>
<protein>
    <submittedName>
        <fullName evidence="4">GTP-binding protein GEM</fullName>
    </submittedName>
</protein>
<dbReference type="InterPro" id="IPR051641">
    <property type="entry name" value="RGK_GTP-binding_reg"/>
</dbReference>
<dbReference type="PRINTS" id="PR00449">
    <property type="entry name" value="RASTRNSFRMNG"/>
</dbReference>
<evidence type="ECO:0000313" key="4">
    <source>
        <dbReference type="EMBL" id="OXA51071.1"/>
    </source>
</evidence>
<dbReference type="InterPro" id="IPR027417">
    <property type="entry name" value="P-loop_NTPase"/>
</dbReference>
<accession>A0A226E2C4</accession>
<dbReference type="GO" id="GO:0005525">
    <property type="term" value="F:GTP binding"/>
    <property type="evidence" value="ECO:0007669"/>
    <property type="project" value="InterPro"/>
</dbReference>
<dbReference type="Pfam" id="PF00071">
    <property type="entry name" value="Ras"/>
    <property type="match status" value="1"/>
</dbReference>
<dbReference type="SMART" id="SM00173">
    <property type="entry name" value="RAS"/>
    <property type="match status" value="1"/>
</dbReference>
<feature type="region of interest" description="Disordered" evidence="3">
    <location>
        <begin position="401"/>
        <end position="427"/>
    </location>
</feature>
<evidence type="ECO:0000256" key="2">
    <source>
        <dbReference type="ARBA" id="ARBA00022553"/>
    </source>
</evidence>
<evidence type="ECO:0000256" key="1">
    <source>
        <dbReference type="ARBA" id="ARBA00008846"/>
    </source>
</evidence>
<comment type="caution">
    <text evidence="4">The sequence shown here is derived from an EMBL/GenBank/DDBJ whole genome shotgun (WGS) entry which is preliminary data.</text>
</comment>
<feature type="region of interest" description="Disordered" evidence="3">
    <location>
        <begin position="120"/>
        <end position="139"/>
    </location>
</feature>
<evidence type="ECO:0000313" key="5">
    <source>
        <dbReference type="Proteomes" id="UP000198287"/>
    </source>
</evidence>
<comment type="similarity">
    <text evidence="1">Belongs to the small GTPase superfamily. RGK family.</text>
</comment>
<name>A0A226E2C4_FOLCA</name>
<dbReference type="STRING" id="158441.A0A226E2C4"/>
<sequence length="688" mass="73423">MQSPIRRLSKSGSAGPGTLVHLVNKGGCDHNGGDTSPVLLINPVFTITANNWAAACDAAATRRCYPKVRQKSKSSGASPQRHISPGNLGFGEEFINIVTSSESVDVELFCGEGSIYEDYGSHPSSHTHSRPSSYHSNPYLNTGEGHGRYYYGSNPKLLQVPSSSTLILPQQQSSGRQVRSSSITVPSCTYNDPNHPHQPRTPARCSSEMFIRRRCSSTSPNKGGINSAGYYDNQMPAPPPPRLSSSTHTSPRGRGFSLTPGNPTSSLKRRASYSTRRRRSSQHRPPVSSSSSSSLSSQGHSPGRRHHHHHHRHLPAKPQLPRQRTLSMPTCVLAPEMITATATLPAPPPAKSILPPSTPQKKGTLVKKSSTLRDRGVMYDTVIIGSPNVGKSTLAEYFNKGSGSSVPGSSGSDQGIGSEEEDSFDDDQDLLGGGKAILYRPHHHLELNQPHTPQFNFSLRIFCQQISAVTHLYKYDAVIILYSVTDRDSFEFARRALGEILPLHPKKNSITGGSPPTVTNGGSTNGNKKVVILVGNKSDLERSRCVSSLEGRSLATAYDVKFIEISSSLDIGIVQLQKGLATQVLLRHGGTNLLVGNGGLVLKGGVHRHGSVSSSSTSSSSTTSSNYLITGSGSSSGSGSGGGGKMGKFGKGGPLSSLRLAQKLIDRIMALRIVGGHKTKSCLDLHSL</sequence>
<dbReference type="SMART" id="SM00175">
    <property type="entry name" value="RAB"/>
    <property type="match status" value="1"/>
</dbReference>
<dbReference type="Gene3D" id="3.40.50.300">
    <property type="entry name" value="P-loop containing nucleotide triphosphate hydrolases"/>
    <property type="match status" value="1"/>
</dbReference>